<protein>
    <recommendedName>
        <fullName evidence="4">Formate dehydrogenase family accessory protein FdhD</fullName>
    </recommendedName>
</protein>
<dbReference type="AlphaFoldDB" id="X0Y324"/>
<proteinExistence type="predicted"/>
<evidence type="ECO:0008006" key="4">
    <source>
        <dbReference type="Google" id="ProtNLM"/>
    </source>
</evidence>
<dbReference type="Gene3D" id="3.40.140.10">
    <property type="entry name" value="Cytidine Deaminase, domain 2"/>
    <property type="match status" value="1"/>
</dbReference>
<reference evidence="3" key="1">
    <citation type="journal article" date="2014" name="Front. Microbiol.">
        <title>High frequency of phylogenetically diverse reductive dehalogenase-homologous genes in deep subseafloor sedimentary metagenomes.</title>
        <authorList>
            <person name="Kawai M."/>
            <person name="Futagami T."/>
            <person name="Toyoda A."/>
            <person name="Takaki Y."/>
            <person name="Nishi S."/>
            <person name="Hori S."/>
            <person name="Arai W."/>
            <person name="Tsubouchi T."/>
            <person name="Morono Y."/>
            <person name="Uchiyama I."/>
            <person name="Ito T."/>
            <person name="Fujiyama A."/>
            <person name="Inagaki F."/>
            <person name="Takami H."/>
        </authorList>
    </citation>
    <scope>NUCLEOTIDE SEQUENCE</scope>
    <source>
        <strain evidence="3">Expedition CK06-06</strain>
    </source>
</reference>
<accession>X0Y324</accession>
<comment type="caution">
    <text evidence="3">The sequence shown here is derived from an EMBL/GenBank/DDBJ whole genome shotgun (WGS) entry which is preliminary data.</text>
</comment>
<keyword evidence="1" id="KW-0963">Cytoplasm</keyword>
<dbReference type="GO" id="GO:0006777">
    <property type="term" value="P:Mo-molybdopterin cofactor biosynthetic process"/>
    <property type="evidence" value="ECO:0007669"/>
    <property type="project" value="UniProtKB-KW"/>
</dbReference>
<gene>
    <name evidence="3" type="ORF">S01H1_61086</name>
</gene>
<organism evidence="3">
    <name type="scientific">marine sediment metagenome</name>
    <dbReference type="NCBI Taxonomy" id="412755"/>
    <lineage>
        <taxon>unclassified sequences</taxon>
        <taxon>metagenomes</taxon>
        <taxon>ecological metagenomes</taxon>
    </lineage>
</organism>
<dbReference type="SUPFAM" id="SSF53927">
    <property type="entry name" value="Cytidine deaminase-like"/>
    <property type="match status" value="1"/>
</dbReference>
<name>X0Y324_9ZZZZ</name>
<dbReference type="Pfam" id="PF02634">
    <property type="entry name" value="FdhD-NarQ"/>
    <property type="match status" value="1"/>
</dbReference>
<keyword evidence="2" id="KW-0501">Molybdenum cofactor biosynthesis</keyword>
<feature type="non-terminal residue" evidence="3">
    <location>
        <position position="1"/>
    </location>
</feature>
<dbReference type="NCBIfam" id="TIGR00129">
    <property type="entry name" value="fdhD_narQ"/>
    <property type="match status" value="1"/>
</dbReference>
<sequence length="177" mass="19307">HIEIEGDIKTDDSFFTKRLIASGCGGAATFYSVADVTTPKVESPMKISPDEVFALVSEFQHDSQLYLATHGVHSAALADRRDILIFSEDIGRHNAIDKIFGKCLLEDIPTEDRIIISSGRISSEILHKVAKRGIPIVVSISVPTTLGLKAADKLGITLIGSVRGKKMNVYTNNWRVS</sequence>
<dbReference type="InterPro" id="IPR016193">
    <property type="entry name" value="Cytidine_deaminase-like"/>
</dbReference>
<dbReference type="EMBL" id="BARS01040034">
    <property type="protein sequence ID" value="GAG31296.1"/>
    <property type="molecule type" value="Genomic_DNA"/>
</dbReference>
<dbReference type="InterPro" id="IPR003786">
    <property type="entry name" value="FdhD"/>
</dbReference>
<evidence type="ECO:0000256" key="1">
    <source>
        <dbReference type="ARBA" id="ARBA00022490"/>
    </source>
</evidence>
<dbReference type="PANTHER" id="PTHR30592:SF1">
    <property type="entry name" value="SULFUR CARRIER PROTEIN FDHD"/>
    <property type="match status" value="1"/>
</dbReference>
<evidence type="ECO:0000313" key="3">
    <source>
        <dbReference type="EMBL" id="GAG31296.1"/>
    </source>
</evidence>
<dbReference type="PANTHER" id="PTHR30592">
    <property type="entry name" value="FORMATE DEHYDROGENASE"/>
    <property type="match status" value="1"/>
</dbReference>
<evidence type="ECO:0000256" key="2">
    <source>
        <dbReference type="ARBA" id="ARBA00023150"/>
    </source>
</evidence>
<dbReference type="GO" id="GO:0016783">
    <property type="term" value="F:sulfurtransferase activity"/>
    <property type="evidence" value="ECO:0007669"/>
    <property type="project" value="InterPro"/>
</dbReference>